<comment type="caution">
    <text evidence="10">The sequence shown here is derived from an EMBL/GenBank/DDBJ whole genome shotgun (WGS) entry which is preliminary data.</text>
</comment>
<evidence type="ECO:0000256" key="2">
    <source>
        <dbReference type="ARBA" id="ARBA00022475"/>
    </source>
</evidence>
<dbReference type="GO" id="GO:0005886">
    <property type="term" value="C:plasma membrane"/>
    <property type="evidence" value="ECO:0007669"/>
    <property type="project" value="UniProtKB-SubCell"/>
</dbReference>
<dbReference type="RefSeq" id="WP_229845221.1">
    <property type="nucleotide sequence ID" value="NZ_BMVB01000036.1"/>
</dbReference>
<dbReference type="AlphaFoldDB" id="A0A918U0P7"/>
<dbReference type="InterPro" id="IPR036938">
    <property type="entry name" value="PAP2/HPO_sf"/>
</dbReference>
<dbReference type="PANTHER" id="PTHR14969">
    <property type="entry name" value="SPHINGOSINE-1-PHOSPHATE PHOSPHOHYDROLASE"/>
    <property type="match status" value="1"/>
</dbReference>
<dbReference type="GO" id="GO:0016787">
    <property type="term" value="F:hydrolase activity"/>
    <property type="evidence" value="ECO:0007669"/>
    <property type="project" value="UniProtKB-KW"/>
</dbReference>
<dbReference type="EMBL" id="BMVB01000036">
    <property type="protein sequence ID" value="GHC72365.1"/>
    <property type="molecule type" value="Genomic_DNA"/>
</dbReference>
<dbReference type="InterPro" id="IPR000326">
    <property type="entry name" value="PAP2/HPO"/>
</dbReference>
<evidence type="ECO:0000256" key="7">
    <source>
        <dbReference type="SAM" id="MobiDB-lite"/>
    </source>
</evidence>
<organism evidence="10 11">
    <name type="scientific">Streptomyces cinnamoneus</name>
    <name type="common">Streptoverticillium cinnamoneum</name>
    <dbReference type="NCBI Taxonomy" id="53446"/>
    <lineage>
        <taxon>Bacteria</taxon>
        <taxon>Bacillati</taxon>
        <taxon>Actinomycetota</taxon>
        <taxon>Actinomycetes</taxon>
        <taxon>Kitasatosporales</taxon>
        <taxon>Streptomycetaceae</taxon>
        <taxon>Streptomyces</taxon>
        <taxon>Streptomyces cinnamoneus group</taxon>
    </lineage>
</organism>
<evidence type="ECO:0000313" key="10">
    <source>
        <dbReference type="EMBL" id="GHC72365.1"/>
    </source>
</evidence>
<dbReference type="SMART" id="SM00014">
    <property type="entry name" value="acidPPc"/>
    <property type="match status" value="1"/>
</dbReference>
<feature type="transmembrane region" description="Helical" evidence="8">
    <location>
        <begin position="71"/>
        <end position="93"/>
    </location>
</feature>
<evidence type="ECO:0000256" key="4">
    <source>
        <dbReference type="ARBA" id="ARBA00022801"/>
    </source>
</evidence>
<feature type="domain" description="Phosphatidic acid phosphatase type 2/haloperoxidase" evidence="9">
    <location>
        <begin position="73"/>
        <end position="186"/>
    </location>
</feature>
<evidence type="ECO:0000256" key="3">
    <source>
        <dbReference type="ARBA" id="ARBA00022692"/>
    </source>
</evidence>
<reference evidence="10" key="1">
    <citation type="journal article" date="2014" name="Int. J. Syst. Evol. Microbiol.">
        <title>Complete genome sequence of Corynebacterium casei LMG S-19264T (=DSM 44701T), isolated from a smear-ripened cheese.</title>
        <authorList>
            <consortium name="US DOE Joint Genome Institute (JGI-PGF)"/>
            <person name="Walter F."/>
            <person name="Albersmeier A."/>
            <person name="Kalinowski J."/>
            <person name="Ruckert C."/>
        </authorList>
    </citation>
    <scope>NUCLEOTIDE SEQUENCE</scope>
    <source>
        <strain evidence="10">JCM 4633</strain>
    </source>
</reference>
<feature type="region of interest" description="Disordered" evidence="7">
    <location>
        <begin position="228"/>
        <end position="249"/>
    </location>
</feature>
<keyword evidence="3 8" id="KW-0812">Transmembrane</keyword>
<feature type="transmembrane region" description="Helical" evidence="8">
    <location>
        <begin position="175"/>
        <end position="197"/>
    </location>
</feature>
<dbReference type="Gene3D" id="1.20.144.10">
    <property type="entry name" value="Phosphatidic acid phosphatase type 2/haloperoxidase"/>
    <property type="match status" value="1"/>
</dbReference>
<accession>A0A918U0P7</accession>
<evidence type="ECO:0000313" key="11">
    <source>
        <dbReference type="Proteomes" id="UP000646244"/>
    </source>
</evidence>
<evidence type="ECO:0000256" key="1">
    <source>
        <dbReference type="ARBA" id="ARBA00004651"/>
    </source>
</evidence>
<sequence>MAGLVTGDSMPVAGGESNPDVSLLYDINGMAKDAPHWADRTVEFIGEYGIVLGLAVLMVCAWWSIRRSADAPAGVAALLWAPLAAGIALLINIPIRGFVRRPRPFLDHPGLDVLVDGKKDFSFVSDHATLTMALGVGLFVANRKYGFIGIGLALLEGFCRVYMGVHYPTDVVGGLALGTAVALLLAPLAMMLLTPLARMVAGTRAARLVRSRRAPLPVVPAAGAYDAPDDGDASLSGRRSYRHDRDLAA</sequence>
<evidence type="ECO:0000259" key="9">
    <source>
        <dbReference type="SMART" id="SM00014"/>
    </source>
</evidence>
<feature type="transmembrane region" description="Helical" evidence="8">
    <location>
        <begin position="45"/>
        <end position="65"/>
    </location>
</feature>
<name>A0A918U0P7_STRCJ</name>
<evidence type="ECO:0000256" key="6">
    <source>
        <dbReference type="ARBA" id="ARBA00023136"/>
    </source>
</evidence>
<comment type="subcellular location">
    <subcellularLocation>
        <location evidence="1">Cell membrane</location>
        <topology evidence="1">Multi-pass membrane protein</topology>
    </subcellularLocation>
</comment>
<keyword evidence="6 8" id="KW-0472">Membrane</keyword>
<gene>
    <name evidence="10" type="ORF">GCM10010507_59370</name>
</gene>
<keyword evidence="4" id="KW-0378">Hydrolase</keyword>
<evidence type="ECO:0000256" key="8">
    <source>
        <dbReference type="SAM" id="Phobius"/>
    </source>
</evidence>
<reference evidence="10" key="2">
    <citation type="submission" date="2020-09" db="EMBL/GenBank/DDBJ databases">
        <authorList>
            <person name="Sun Q."/>
            <person name="Ohkuma M."/>
        </authorList>
    </citation>
    <scope>NUCLEOTIDE SEQUENCE</scope>
    <source>
        <strain evidence="10">JCM 4633</strain>
    </source>
</reference>
<dbReference type="SUPFAM" id="SSF48317">
    <property type="entry name" value="Acid phosphatase/Vanadium-dependent haloperoxidase"/>
    <property type="match status" value="1"/>
</dbReference>
<dbReference type="PANTHER" id="PTHR14969:SF62">
    <property type="entry name" value="DECAPRENYLPHOSPHORYL-5-PHOSPHORIBOSE PHOSPHATASE RV3807C-RELATED"/>
    <property type="match status" value="1"/>
</dbReference>
<proteinExistence type="predicted"/>
<keyword evidence="5 8" id="KW-1133">Transmembrane helix</keyword>
<dbReference type="Pfam" id="PF01569">
    <property type="entry name" value="PAP2"/>
    <property type="match status" value="1"/>
</dbReference>
<feature type="transmembrane region" description="Helical" evidence="8">
    <location>
        <begin position="145"/>
        <end position="163"/>
    </location>
</feature>
<dbReference type="Proteomes" id="UP000646244">
    <property type="component" value="Unassembled WGS sequence"/>
</dbReference>
<keyword evidence="2" id="KW-1003">Cell membrane</keyword>
<protein>
    <submittedName>
        <fullName evidence="10">Phosphatase PAP2 family protein</fullName>
    </submittedName>
</protein>
<evidence type="ECO:0000256" key="5">
    <source>
        <dbReference type="ARBA" id="ARBA00022989"/>
    </source>
</evidence>